<dbReference type="PANTHER" id="PTHR35789">
    <property type="entry name" value="SPORE GERMINATION PROTEIN B3"/>
    <property type="match status" value="1"/>
</dbReference>
<comment type="caution">
    <text evidence="10">The sequence shown here is derived from an EMBL/GenBank/DDBJ whole genome shotgun (WGS) entry which is preliminary data.</text>
</comment>
<dbReference type="NCBIfam" id="TIGR02887">
    <property type="entry name" value="spore_ger_x_C"/>
    <property type="match status" value="1"/>
</dbReference>
<keyword evidence="11" id="KW-1185">Reference proteome</keyword>
<evidence type="ECO:0000256" key="3">
    <source>
        <dbReference type="ARBA" id="ARBA00022544"/>
    </source>
</evidence>
<sequence>MKKKGLLLLFCCLVLLTGCWDQRLFKDAKLIMGATFDLTDDGQVKDTVSVLIPDAGTERASEGSAHIETGIGNNLFDARSKIDQQLAYKFDPSKLEVLLIGEEIAKQDIYSILDGYYRAPRNNLSAEIAVVEGEAAEVFTITTDQEPRISEHIVGLLDAVADTTHSHGDNVQLICAELFEPGIDIALPLLSVDKDANKINYKGLALFHDKQYHGTSLNAEQATLLLLMDNKKGKVARITRKVSEKGEPRMARYLSAEVTKHNRDLKIIPSGGTVSVDINLDLYVNVVEYPLDKLTDPKKITELEKKLSETLTKEAEEVISLLQEAHSDVLGIGRRTEAFHYDTWKQMDWEEEFKTITITPKVNVVIQEHGTIG</sequence>
<dbReference type="RefSeq" id="WP_062443912.1">
    <property type="nucleotide sequence ID" value="NZ_BMCJ01000009.1"/>
</dbReference>
<dbReference type="Proteomes" id="UP000619534">
    <property type="component" value="Unassembled WGS sequence"/>
</dbReference>
<evidence type="ECO:0000256" key="5">
    <source>
        <dbReference type="ARBA" id="ARBA00023136"/>
    </source>
</evidence>
<reference evidence="11" key="1">
    <citation type="journal article" date="2019" name="Int. J. Syst. Evol. Microbiol.">
        <title>The Global Catalogue of Microorganisms (GCM) 10K type strain sequencing project: providing services to taxonomists for standard genome sequencing and annotation.</title>
        <authorList>
            <consortium name="The Broad Institute Genomics Platform"/>
            <consortium name="The Broad Institute Genome Sequencing Center for Infectious Disease"/>
            <person name="Wu L."/>
            <person name="Ma J."/>
        </authorList>
    </citation>
    <scope>NUCLEOTIDE SEQUENCE [LARGE SCALE GENOMIC DNA]</scope>
    <source>
        <strain evidence="11">CCM 7282</strain>
    </source>
</reference>
<gene>
    <name evidence="10" type="ORF">GCM10007216_37000</name>
</gene>
<dbReference type="Pfam" id="PF25198">
    <property type="entry name" value="Spore_GerAC_N"/>
    <property type="match status" value="1"/>
</dbReference>
<evidence type="ECO:0000256" key="6">
    <source>
        <dbReference type="ARBA" id="ARBA00023139"/>
    </source>
</evidence>
<dbReference type="PANTHER" id="PTHR35789:SF1">
    <property type="entry name" value="SPORE GERMINATION PROTEIN B3"/>
    <property type="match status" value="1"/>
</dbReference>
<evidence type="ECO:0000259" key="9">
    <source>
        <dbReference type="Pfam" id="PF25198"/>
    </source>
</evidence>
<dbReference type="Pfam" id="PF05504">
    <property type="entry name" value="Spore_GerAC"/>
    <property type="match status" value="1"/>
</dbReference>
<protein>
    <submittedName>
        <fullName evidence="10">Germination protein KC</fullName>
    </submittedName>
</protein>
<dbReference type="InterPro" id="IPR008844">
    <property type="entry name" value="Spore_GerAC-like"/>
</dbReference>
<keyword evidence="5" id="KW-0472">Membrane</keyword>
<dbReference type="InterPro" id="IPR057336">
    <property type="entry name" value="GerAC_N"/>
</dbReference>
<name>A0ABQ1PSF5_9BACI</name>
<feature type="domain" description="Spore germination GerAC-like C-terminal" evidence="8">
    <location>
        <begin position="202"/>
        <end position="370"/>
    </location>
</feature>
<evidence type="ECO:0000256" key="2">
    <source>
        <dbReference type="ARBA" id="ARBA00007886"/>
    </source>
</evidence>
<evidence type="ECO:0000259" key="8">
    <source>
        <dbReference type="Pfam" id="PF05504"/>
    </source>
</evidence>
<keyword evidence="3" id="KW-0309">Germination</keyword>
<evidence type="ECO:0000256" key="4">
    <source>
        <dbReference type="ARBA" id="ARBA00022729"/>
    </source>
</evidence>
<evidence type="ECO:0000256" key="1">
    <source>
        <dbReference type="ARBA" id="ARBA00004635"/>
    </source>
</evidence>
<dbReference type="InterPro" id="IPR046953">
    <property type="entry name" value="Spore_GerAC-like_C"/>
</dbReference>
<dbReference type="InterPro" id="IPR038501">
    <property type="entry name" value="Spore_GerAC_C_sf"/>
</dbReference>
<feature type="domain" description="Spore germination protein N-terminal" evidence="9">
    <location>
        <begin position="21"/>
        <end position="191"/>
    </location>
</feature>
<keyword evidence="4" id="KW-0732">Signal</keyword>
<comment type="subcellular location">
    <subcellularLocation>
        <location evidence="1">Membrane</location>
        <topology evidence="1">Lipid-anchor</topology>
    </subcellularLocation>
</comment>
<comment type="similarity">
    <text evidence="2">Belongs to the GerABKC lipoprotein family.</text>
</comment>
<dbReference type="EMBL" id="BMCJ01000009">
    <property type="protein sequence ID" value="GGD02833.1"/>
    <property type="molecule type" value="Genomic_DNA"/>
</dbReference>
<evidence type="ECO:0000313" key="10">
    <source>
        <dbReference type="EMBL" id="GGD02833.1"/>
    </source>
</evidence>
<keyword evidence="6" id="KW-0564">Palmitate</keyword>
<dbReference type="PROSITE" id="PS51257">
    <property type="entry name" value="PROKAR_LIPOPROTEIN"/>
    <property type="match status" value="1"/>
</dbReference>
<evidence type="ECO:0000313" key="11">
    <source>
        <dbReference type="Proteomes" id="UP000619534"/>
    </source>
</evidence>
<dbReference type="Gene3D" id="3.30.300.210">
    <property type="entry name" value="Nutrient germinant receptor protein C, domain 3"/>
    <property type="match status" value="1"/>
</dbReference>
<organism evidence="10 11">
    <name type="scientific">Thalassobacillus devorans</name>
    <dbReference type="NCBI Taxonomy" id="279813"/>
    <lineage>
        <taxon>Bacteria</taxon>
        <taxon>Bacillati</taxon>
        <taxon>Bacillota</taxon>
        <taxon>Bacilli</taxon>
        <taxon>Bacillales</taxon>
        <taxon>Bacillaceae</taxon>
        <taxon>Thalassobacillus</taxon>
    </lineage>
</organism>
<keyword evidence="7" id="KW-0449">Lipoprotein</keyword>
<evidence type="ECO:0000256" key="7">
    <source>
        <dbReference type="ARBA" id="ARBA00023288"/>
    </source>
</evidence>
<accession>A0ABQ1PSF5</accession>
<proteinExistence type="inferred from homology"/>